<proteinExistence type="predicted"/>
<gene>
    <name evidence="1" type="ORF">I551_5978</name>
</gene>
<evidence type="ECO:0000313" key="2">
    <source>
        <dbReference type="Proteomes" id="UP000020681"/>
    </source>
</evidence>
<evidence type="ECO:0000313" key="1">
    <source>
        <dbReference type="EMBL" id="EUA87531.1"/>
    </source>
</evidence>
<protein>
    <submittedName>
        <fullName evidence="1">Uncharacterized protein</fullName>
    </submittedName>
</protein>
<dbReference type="EMBL" id="JAOL01000160">
    <property type="protein sequence ID" value="EUA87531.1"/>
    <property type="molecule type" value="Genomic_DNA"/>
</dbReference>
<accession>A0ABN0QS49</accession>
<organism evidence="1 2">
    <name type="scientific">Mycobacterium ulcerans str. Harvey</name>
    <dbReference type="NCBI Taxonomy" id="1299332"/>
    <lineage>
        <taxon>Bacteria</taxon>
        <taxon>Bacillati</taxon>
        <taxon>Actinomycetota</taxon>
        <taxon>Actinomycetes</taxon>
        <taxon>Mycobacteriales</taxon>
        <taxon>Mycobacteriaceae</taxon>
        <taxon>Mycobacterium</taxon>
        <taxon>Mycobacterium ulcerans group</taxon>
    </lineage>
</organism>
<sequence>MCQGRPWPSRRACRGADCGGVTVLVVALWRFRWIRLAMISALLATQGSGVVD</sequence>
<name>A0ABN0QS49_MYCUL</name>
<comment type="caution">
    <text evidence="1">The sequence shown here is derived from an EMBL/GenBank/DDBJ whole genome shotgun (WGS) entry which is preliminary data.</text>
</comment>
<keyword evidence="2" id="KW-1185">Reference proteome</keyword>
<reference evidence="1 2" key="1">
    <citation type="submission" date="2014-01" db="EMBL/GenBank/DDBJ databases">
        <authorList>
            <person name="Dobos K."/>
            <person name="Lenaerts A."/>
            <person name="Ordway D."/>
            <person name="DeGroote M.A."/>
            <person name="Parker T."/>
            <person name="Sizemore C."/>
            <person name="Tallon L.J."/>
            <person name="Sadzewicz L.K."/>
            <person name="Sengamalay N."/>
            <person name="Fraser C.M."/>
            <person name="Hine E."/>
            <person name="Shefchek K.A."/>
            <person name="Das S.P."/>
            <person name="Tettelin H."/>
        </authorList>
    </citation>
    <scope>NUCLEOTIDE SEQUENCE [LARGE SCALE GENOMIC DNA]</scope>
    <source>
        <strain evidence="1 2">Harvey</strain>
    </source>
</reference>
<dbReference type="Proteomes" id="UP000020681">
    <property type="component" value="Unassembled WGS sequence"/>
</dbReference>